<evidence type="ECO:0000256" key="8">
    <source>
        <dbReference type="RuleBase" id="RU363032"/>
    </source>
</evidence>
<feature type="transmembrane region" description="Helical" evidence="8">
    <location>
        <begin position="110"/>
        <end position="131"/>
    </location>
</feature>
<feature type="transmembrane region" description="Helical" evidence="8">
    <location>
        <begin position="257"/>
        <end position="279"/>
    </location>
</feature>
<dbReference type="InterPro" id="IPR043429">
    <property type="entry name" value="ArtM/GltK/GlnP/TcyL/YhdX-like"/>
</dbReference>
<evidence type="ECO:0000256" key="1">
    <source>
        <dbReference type="ARBA" id="ARBA00004651"/>
    </source>
</evidence>
<dbReference type="Proteomes" id="UP001550739">
    <property type="component" value="Unassembled WGS sequence"/>
</dbReference>
<dbReference type="CDD" id="cd06261">
    <property type="entry name" value="TM_PBP2"/>
    <property type="match status" value="1"/>
</dbReference>
<gene>
    <name evidence="10" type="ORF">AB0E89_07920</name>
</gene>
<keyword evidence="6 8" id="KW-1133">Transmembrane helix</keyword>
<reference evidence="10 11" key="1">
    <citation type="submission" date="2024-06" db="EMBL/GenBank/DDBJ databases">
        <title>The Natural Products Discovery Center: Release of the First 8490 Sequenced Strains for Exploring Actinobacteria Biosynthetic Diversity.</title>
        <authorList>
            <person name="Kalkreuter E."/>
            <person name="Kautsar S.A."/>
            <person name="Yang D."/>
            <person name="Bader C.D."/>
            <person name="Teijaro C.N."/>
            <person name="Fluegel L."/>
            <person name="Davis C.M."/>
            <person name="Simpson J.R."/>
            <person name="Lauterbach L."/>
            <person name="Steele A.D."/>
            <person name="Gui C."/>
            <person name="Meng S."/>
            <person name="Li G."/>
            <person name="Viehrig K."/>
            <person name="Ye F."/>
            <person name="Su P."/>
            <person name="Kiefer A.F."/>
            <person name="Nichols A."/>
            <person name="Cepeda A.J."/>
            <person name="Yan W."/>
            <person name="Fan B."/>
            <person name="Jiang Y."/>
            <person name="Adhikari A."/>
            <person name="Zheng C.-J."/>
            <person name="Schuster L."/>
            <person name="Cowan T.M."/>
            <person name="Smanski M.J."/>
            <person name="Chevrette M.G."/>
            <person name="De Carvalho L.P.S."/>
            <person name="Shen B."/>
        </authorList>
    </citation>
    <scope>NUCLEOTIDE SEQUENCE [LARGE SCALE GENOMIC DNA]</scope>
    <source>
        <strain evidence="10 11">NPDC033843</strain>
    </source>
</reference>
<feature type="transmembrane region" description="Helical" evidence="8">
    <location>
        <begin position="68"/>
        <end position="90"/>
    </location>
</feature>
<name>A0ABV2ZD87_9ACTN</name>
<evidence type="ECO:0000259" key="9">
    <source>
        <dbReference type="PROSITE" id="PS50928"/>
    </source>
</evidence>
<keyword evidence="5" id="KW-0029">Amino-acid transport</keyword>
<evidence type="ECO:0000313" key="11">
    <source>
        <dbReference type="Proteomes" id="UP001550739"/>
    </source>
</evidence>
<dbReference type="InterPro" id="IPR035906">
    <property type="entry name" value="MetI-like_sf"/>
</dbReference>
<evidence type="ECO:0000256" key="4">
    <source>
        <dbReference type="ARBA" id="ARBA00022692"/>
    </source>
</evidence>
<accession>A0ABV2ZD87</accession>
<evidence type="ECO:0000256" key="6">
    <source>
        <dbReference type="ARBA" id="ARBA00022989"/>
    </source>
</evidence>
<comment type="similarity">
    <text evidence="8">Belongs to the binding-protein-dependent transport system permease family.</text>
</comment>
<dbReference type="SUPFAM" id="SSF161098">
    <property type="entry name" value="MetI-like"/>
    <property type="match status" value="1"/>
</dbReference>
<keyword evidence="4 8" id="KW-0812">Transmembrane</keyword>
<organism evidence="10 11">
    <name type="scientific">Streptomyces sp. 900129855</name>
    <dbReference type="NCBI Taxonomy" id="3155129"/>
    <lineage>
        <taxon>Bacteria</taxon>
        <taxon>Bacillati</taxon>
        <taxon>Actinomycetota</taxon>
        <taxon>Actinomycetes</taxon>
        <taxon>Kitasatosporales</taxon>
        <taxon>Streptomycetaceae</taxon>
        <taxon>Streptomyces</taxon>
    </lineage>
</organism>
<feature type="domain" description="ABC transmembrane type-1" evidence="9">
    <location>
        <begin position="69"/>
        <end position="276"/>
    </location>
</feature>
<dbReference type="Pfam" id="PF00528">
    <property type="entry name" value="BPD_transp_1"/>
    <property type="match status" value="1"/>
</dbReference>
<evidence type="ECO:0000256" key="7">
    <source>
        <dbReference type="ARBA" id="ARBA00023136"/>
    </source>
</evidence>
<dbReference type="InterPro" id="IPR000515">
    <property type="entry name" value="MetI-like"/>
</dbReference>
<dbReference type="NCBIfam" id="TIGR01726">
    <property type="entry name" value="HEQRo_perm_3TM"/>
    <property type="match status" value="1"/>
</dbReference>
<dbReference type="PROSITE" id="PS50928">
    <property type="entry name" value="ABC_TM1"/>
    <property type="match status" value="1"/>
</dbReference>
<comment type="caution">
    <text evidence="10">The sequence shown here is derived from an EMBL/GenBank/DDBJ whole genome shotgun (WGS) entry which is preliminary data.</text>
</comment>
<evidence type="ECO:0000256" key="2">
    <source>
        <dbReference type="ARBA" id="ARBA00022448"/>
    </source>
</evidence>
<keyword evidence="2 8" id="KW-0813">Transport</keyword>
<proteinExistence type="inferred from homology"/>
<keyword evidence="3" id="KW-1003">Cell membrane</keyword>
<dbReference type="InterPro" id="IPR010065">
    <property type="entry name" value="AA_ABC_transptr_permease_3TM"/>
</dbReference>
<dbReference type="RefSeq" id="WP_334577249.1">
    <property type="nucleotide sequence ID" value="NZ_JBEZVE010000003.1"/>
</dbReference>
<keyword evidence="7 8" id="KW-0472">Membrane</keyword>
<comment type="subcellular location">
    <subcellularLocation>
        <location evidence="1 8">Cell membrane</location>
        <topology evidence="1 8">Multi-pass membrane protein</topology>
    </subcellularLocation>
</comment>
<evidence type="ECO:0000313" key="10">
    <source>
        <dbReference type="EMBL" id="MEU3780508.1"/>
    </source>
</evidence>
<sequence length="327" mass="35623">MSATDMTVKSTAGTHDVAAAPRSHPGRWIAAAALVVLCLGWVVSLWSNQNIDHATIADFLFDGRILQGVLLTVGLTACSMLLATALAVALAVMRLSANPVLRVVSWGYTWFFRGTPLLVQIVFWGYLGLLYEKIGLGIPFTSVHFFSANTNTIVTPFVAGLLALGMNEAAYASEIVRAGLLSVDHGQVEAAHSLGMSPAYTLRRIIVPQAMRVIIPPMGNETISMLKNTALLQLIAVPELYTRASWISAQNLSQVELLIVASAWYLVLTSVLSVPQYYLERRYGRGAGRSLPTTPWQQARQTVTRIRTRVAQVAHTHPRNARTEADS</sequence>
<dbReference type="EMBL" id="JBEZVE010000003">
    <property type="protein sequence ID" value="MEU3780508.1"/>
    <property type="molecule type" value="Genomic_DNA"/>
</dbReference>
<feature type="transmembrane region" description="Helical" evidence="8">
    <location>
        <begin position="143"/>
        <end position="164"/>
    </location>
</feature>
<dbReference type="Gene3D" id="1.10.3720.10">
    <property type="entry name" value="MetI-like"/>
    <property type="match status" value="1"/>
</dbReference>
<dbReference type="PANTHER" id="PTHR30614">
    <property type="entry name" value="MEMBRANE COMPONENT OF AMINO ACID ABC TRANSPORTER"/>
    <property type="match status" value="1"/>
</dbReference>
<protein>
    <submittedName>
        <fullName evidence="10">Amino acid ABC transporter permease</fullName>
    </submittedName>
</protein>
<feature type="transmembrane region" description="Helical" evidence="8">
    <location>
        <begin position="28"/>
        <end position="47"/>
    </location>
</feature>
<dbReference type="PANTHER" id="PTHR30614:SF0">
    <property type="entry name" value="L-CYSTINE TRANSPORT SYSTEM PERMEASE PROTEIN TCYL"/>
    <property type="match status" value="1"/>
</dbReference>
<evidence type="ECO:0000256" key="3">
    <source>
        <dbReference type="ARBA" id="ARBA00022475"/>
    </source>
</evidence>
<evidence type="ECO:0000256" key="5">
    <source>
        <dbReference type="ARBA" id="ARBA00022970"/>
    </source>
</evidence>
<keyword evidence="11" id="KW-1185">Reference proteome</keyword>